<evidence type="ECO:0000313" key="1">
    <source>
        <dbReference type="Proteomes" id="UP001652625"/>
    </source>
</evidence>
<sequence>MRFFKGDGPAAQFEAGQQKGGNYVCWVCDINAVEHSNYSYSLHRVCIDLQYLQEKVLFTEQSRRKSHDKVKKLYTHLKKKEIIELNQHNIKFTENESKQYLDLKLATTMSGIQRVPSLIFHQPDISLPETGISKYELLMEPLHNVFNHLKNLFAELPHHFDKKTKREIERIIELTFKGKDVKRAIDYRSCIIKTAIYCQQKFPQNPLTDIFITMCQIQELIYKPESDRTNELILKMYVVVFKHVMLVMSNHGENLNVLTVRKFYGKYFHCLVTYTPDQLRIISGRAANTEKEERQFNFIKTTTNTTSNLHPSHIISNALIRMQVFNEFNSNFSKIPLIESSISMLYKVVQPKSNTTISFETIKNYPNEYRAMLQKIADFHIEPNVYWCETKFGVEFYDFKNMTTSKKTPDHFRTKTIIEELNYIKSCWNEICLPNANILIPAYKIKVKDKITTKAKLIFSKTLKNCSL</sequence>
<gene>
    <name evidence="2" type="primary">LOC136076144</name>
</gene>
<keyword evidence="1" id="KW-1185">Reference proteome</keyword>
<dbReference type="Proteomes" id="UP001652625">
    <property type="component" value="Chromosome 02"/>
</dbReference>
<reference evidence="1" key="1">
    <citation type="submission" date="2025-05" db="UniProtKB">
        <authorList>
            <consortium name="RefSeq"/>
        </authorList>
    </citation>
    <scope>NUCLEOTIDE SEQUENCE [LARGE SCALE GENOMIC DNA]</scope>
</reference>
<name>A0ABM4B9W7_HYDVU</name>
<reference evidence="2" key="2">
    <citation type="submission" date="2025-08" db="UniProtKB">
        <authorList>
            <consortium name="RefSeq"/>
        </authorList>
    </citation>
    <scope>IDENTIFICATION</scope>
</reference>
<dbReference type="GeneID" id="136076144"/>
<accession>A0ABM4B9W7</accession>
<dbReference type="RefSeq" id="XP_065645686.1">
    <property type="nucleotide sequence ID" value="XM_065789614.1"/>
</dbReference>
<proteinExistence type="predicted"/>
<protein>
    <submittedName>
        <fullName evidence="2">Uncharacterized protein LOC136076144</fullName>
    </submittedName>
</protein>
<organism evidence="1 2">
    <name type="scientific">Hydra vulgaris</name>
    <name type="common">Hydra</name>
    <name type="synonym">Hydra attenuata</name>
    <dbReference type="NCBI Taxonomy" id="6087"/>
    <lineage>
        <taxon>Eukaryota</taxon>
        <taxon>Metazoa</taxon>
        <taxon>Cnidaria</taxon>
        <taxon>Hydrozoa</taxon>
        <taxon>Hydroidolina</taxon>
        <taxon>Anthoathecata</taxon>
        <taxon>Aplanulata</taxon>
        <taxon>Hydridae</taxon>
        <taxon>Hydra</taxon>
    </lineage>
</organism>
<evidence type="ECO:0000313" key="2">
    <source>
        <dbReference type="RefSeq" id="XP_065645686.1"/>
    </source>
</evidence>